<protein>
    <submittedName>
        <fullName evidence="6">Transcriptional regulator</fullName>
    </submittedName>
</protein>
<keyword evidence="3" id="KW-0804">Transcription</keyword>
<dbReference type="InterPro" id="IPR036388">
    <property type="entry name" value="WH-like_DNA-bd_sf"/>
</dbReference>
<keyword evidence="4" id="KW-0812">Transmembrane</keyword>
<dbReference type="Gene3D" id="1.10.10.10">
    <property type="entry name" value="Winged helix-like DNA-binding domain superfamily/Winged helix DNA-binding domain"/>
    <property type="match status" value="1"/>
</dbReference>
<dbReference type="AlphaFoldDB" id="A0A4Z0F9S4"/>
<dbReference type="GO" id="GO:0003677">
    <property type="term" value="F:DNA binding"/>
    <property type="evidence" value="ECO:0007669"/>
    <property type="project" value="UniProtKB-KW"/>
</dbReference>
<evidence type="ECO:0000256" key="1">
    <source>
        <dbReference type="ARBA" id="ARBA00023015"/>
    </source>
</evidence>
<dbReference type="InterPro" id="IPR036390">
    <property type="entry name" value="WH_DNA-bd_sf"/>
</dbReference>
<feature type="transmembrane region" description="Helical" evidence="4">
    <location>
        <begin position="12"/>
        <end position="30"/>
    </location>
</feature>
<dbReference type="PANTHER" id="PTHR33204:SF37">
    <property type="entry name" value="HTH-TYPE TRANSCRIPTIONAL REGULATOR YODB"/>
    <property type="match status" value="1"/>
</dbReference>
<organism evidence="6 7">
    <name type="scientific">Candidatus Macondimonas diazotrophica</name>
    <dbReference type="NCBI Taxonomy" id="2305248"/>
    <lineage>
        <taxon>Bacteria</taxon>
        <taxon>Pseudomonadati</taxon>
        <taxon>Pseudomonadota</taxon>
        <taxon>Gammaproteobacteria</taxon>
        <taxon>Chromatiales</taxon>
        <taxon>Ectothiorhodospiraceae</taxon>
        <taxon>Candidatus Macondimonas</taxon>
    </lineage>
</organism>
<name>A0A4Z0F9S4_9GAMM</name>
<evidence type="ECO:0000313" key="6">
    <source>
        <dbReference type="EMBL" id="TFZ82618.1"/>
    </source>
</evidence>
<dbReference type="PANTHER" id="PTHR33204">
    <property type="entry name" value="TRANSCRIPTIONAL REGULATOR, MARR FAMILY"/>
    <property type="match status" value="1"/>
</dbReference>
<dbReference type="SUPFAM" id="SSF46785">
    <property type="entry name" value="Winged helix' DNA-binding domain"/>
    <property type="match status" value="1"/>
</dbReference>
<keyword evidence="4" id="KW-0472">Membrane</keyword>
<accession>A0A4Z0F9S4</accession>
<evidence type="ECO:0000256" key="4">
    <source>
        <dbReference type="SAM" id="Phobius"/>
    </source>
</evidence>
<proteinExistence type="predicted"/>
<dbReference type="PROSITE" id="PS51118">
    <property type="entry name" value="HTH_HXLR"/>
    <property type="match status" value="1"/>
</dbReference>
<keyword evidence="1" id="KW-0805">Transcription regulation</keyword>
<dbReference type="EMBL" id="SRIO01000008">
    <property type="protein sequence ID" value="TFZ82618.1"/>
    <property type="molecule type" value="Genomic_DNA"/>
</dbReference>
<reference evidence="6 7" key="1">
    <citation type="journal article" date="2019" name="ISME J.">
        <title>Candidatus Macondimonas diazotrophica, a novel gammaproteobacterial genus dominating crude-oil-contaminated coastal sediments.</title>
        <authorList>
            <person name="Karthikeyan S."/>
            <person name="Konstantinidis K."/>
        </authorList>
    </citation>
    <scope>NUCLEOTIDE SEQUENCE [LARGE SCALE GENOMIC DNA]</scope>
    <source>
        <strain evidence="6 7">KTK01</strain>
    </source>
</reference>
<gene>
    <name evidence="6" type="ORF">E4680_07575</name>
</gene>
<evidence type="ECO:0000259" key="5">
    <source>
        <dbReference type="PROSITE" id="PS51118"/>
    </source>
</evidence>
<evidence type="ECO:0000313" key="7">
    <source>
        <dbReference type="Proteomes" id="UP000297890"/>
    </source>
</evidence>
<dbReference type="OrthoDB" id="9807069at2"/>
<keyword evidence="2" id="KW-0238">DNA-binding</keyword>
<keyword evidence="4" id="KW-1133">Transmembrane helix</keyword>
<feature type="domain" description="HTH hxlR-type" evidence="5">
    <location>
        <begin position="8"/>
        <end position="107"/>
    </location>
</feature>
<dbReference type="Pfam" id="PF01638">
    <property type="entry name" value="HxlR"/>
    <property type="match status" value="1"/>
</dbReference>
<keyword evidence="7" id="KW-1185">Reference proteome</keyword>
<evidence type="ECO:0000256" key="2">
    <source>
        <dbReference type="ARBA" id="ARBA00023125"/>
    </source>
</evidence>
<comment type="caution">
    <text evidence="6">The sequence shown here is derived from an EMBL/GenBank/DDBJ whole genome shotgun (WGS) entry which is preliminary data.</text>
</comment>
<dbReference type="Proteomes" id="UP000297890">
    <property type="component" value="Unassembled WGS sequence"/>
</dbReference>
<sequence>MPSAESGCPVDALVSLIMGPWTAYIVWVLLQHDSIRFSELMKDVHGISARMLTVRLRRLEAAGLVRREQHLGIPPHVCYELTARGRELAQVMTPLESLANKWFAEDQAARRAPASGADEVRSTLPRLQGI</sequence>
<dbReference type="InterPro" id="IPR002577">
    <property type="entry name" value="HTH_HxlR"/>
</dbReference>
<evidence type="ECO:0000256" key="3">
    <source>
        <dbReference type="ARBA" id="ARBA00023163"/>
    </source>
</evidence>